<dbReference type="SMART" id="SM00367">
    <property type="entry name" value="LRR_CC"/>
    <property type="match status" value="6"/>
</dbReference>
<dbReference type="InterPro" id="IPR036047">
    <property type="entry name" value="F-box-like_dom_sf"/>
</dbReference>
<dbReference type="SUPFAM" id="SSF52047">
    <property type="entry name" value="RNI-like"/>
    <property type="match status" value="1"/>
</dbReference>
<dbReference type="GO" id="GO:0005840">
    <property type="term" value="C:ribosome"/>
    <property type="evidence" value="ECO:0007669"/>
    <property type="project" value="UniProtKB-KW"/>
</dbReference>
<dbReference type="PANTHER" id="PTHR13318">
    <property type="entry name" value="PARTNER OF PAIRED, ISOFORM B-RELATED"/>
    <property type="match status" value="1"/>
</dbReference>
<dbReference type="InterPro" id="IPR001810">
    <property type="entry name" value="F-box_dom"/>
</dbReference>
<keyword evidence="7" id="KW-1185">Reference proteome</keyword>
<comment type="caution">
    <text evidence="6">The sequence shown here is derived from an EMBL/GenBank/DDBJ whole genome shotgun (WGS) entry which is preliminary data.</text>
</comment>
<evidence type="ECO:0000313" key="7">
    <source>
        <dbReference type="Proteomes" id="UP000639338"/>
    </source>
</evidence>
<evidence type="ECO:0000256" key="1">
    <source>
        <dbReference type="ARBA" id="ARBA00010808"/>
    </source>
</evidence>
<comment type="similarity">
    <text evidence="1">Belongs to the eukaryotic ribosomal protein eL31 family.</text>
</comment>
<dbReference type="EMBL" id="JACMRX010000001">
    <property type="protein sequence ID" value="KAF7996606.1"/>
    <property type="molecule type" value="Genomic_DNA"/>
</dbReference>
<dbReference type="Gene3D" id="3.10.440.10">
    <property type="match status" value="1"/>
</dbReference>
<dbReference type="GO" id="GO:0019005">
    <property type="term" value="C:SCF ubiquitin ligase complex"/>
    <property type="evidence" value="ECO:0007669"/>
    <property type="project" value="TreeGrafter"/>
</dbReference>
<dbReference type="Pfam" id="PF01198">
    <property type="entry name" value="Ribosomal_L31e"/>
    <property type="match status" value="1"/>
</dbReference>
<dbReference type="SUPFAM" id="SSF54575">
    <property type="entry name" value="Ribosomal protein L31e"/>
    <property type="match status" value="1"/>
</dbReference>
<keyword evidence="4" id="KW-0687">Ribonucleoprotein</keyword>
<evidence type="ECO:0000313" key="6">
    <source>
        <dbReference type="EMBL" id="KAF7996606.1"/>
    </source>
</evidence>
<keyword evidence="2" id="KW-0833">Ubl conjugation pathway</keyword>
<organism evidence="6 7">
    <name type="scientific">Aphidius gifuensis</name>
    <name type="common">Parasitoid wasp</name>
    <dbReference type="NCBI Taxonomy" id="684658"/>
    <lineage>
        <taxon>Eukaryota</taxon>
        <taxon>Metazoa</taxon>
        <taxon>Ecdysozoa</taxon>
        <taxon>Arthropoda</taxon>
        <taxon>Hexapoda</taxon>
        <taxon>Insecta</taxon>
        <taxon>Pterygota</taxon>
        <taxon>Neoptera</taxon>
        <taxon>Endopterygota</taxon>
        <taxon>Hymenoptera</taxon>
        <taxon>Apocrita</taxon>
        <taxon>Ichneumonoidea</taxon>
        <taxon>Braconidae</taxon>
        <taxon>Aphidiinae</taxon>
        <taxon>Aphidius</taxon>
    </lineage>
</organism>
<evidence type="ECO:0000256" key="4">
    <source>
        <dbReference type="ARBA" id="ARBA00023274"/>
    </source>
</evidence>
<evidence type="ECO:0000256" key="3">
    <source>
        <dbReference type="ARBA" id="ARBA00022980"/>
    </source>
</evidence>
<evidence type="ECO:0000256" key="2">
    <source>
        <dbReference type="ARBA" id="ARBA00022786"/>
    </source>
</evidence>
<dbReference type="GO" id="GO:1990904">
    <property type="term" value="C:ribonucleoprotein complex"/>
    <property type="evidence" value="ECO:0007669"/>
    <property type="project" value="UniProtKB-KW"/>
</dbReference>
<dbReference type="InterPro" id="IPR032675">
    <property type="entry name" value="LRR_dom_sf"/>
</dbReference>
<dbReference type="Proteomes" id="UP000639338">
    <property type="component" value="Unassembled WGS sequence"/>
</dbReference>
<dbReference type="SUPFAM" id="SSF52058">
    <property type="entry name" value="L domain-like"/>
    <property type="match status" value="1"/>
</dbReference>
<dbReference type="AlphaFoldDB" id="A0A834Y257"/>
<dbReference type="GO" id="GO:0003735">
    <property type="term" value="F:structural constituent of ribosome"/>
    <property type="evidence" value="ECO:0007669"/>
    <property type="project" value="InterPro"/>
</dbReference>
<protein>
    <recommendedName>
        <fullName evidence="5">F-box domain-containing protein</fullName>
    </recommendedName>
</protein>
<dbReference type="SMART" id="SM00256">
    <property type="entry name" value="FBOX"/>
    <property type="match status" value="1"/>
</dbReference>
<dbReference type="SMART" id="SM01380">
    <property type="entry name" value="Ribosomal_L31e"/>
    <property type="match status" value="1"/>
</dbReference>
<sequence>MASKKKAKSAINEVVTRECTINLRKRHHGTGFEKNAPRANKKIRKFAKKPMGLINTLDDDCLSMILSYLQPFQLLEMKKVCQRWNYLAKSAWFFIKNIKCTNRVSGHKNNWQLVKFYKLEDIFIYGGRYLTHLTLKNVCGSEIVPLIRDHCHKLVRLELVLDDLYGGHFKNAFTKMNQLNYISINMDPTTYHWNNELFYEAILSTLHSSINEIHLPILYDSRVHERYMCDSSDVIPWIKKFDNLQALTLHYQAMGEYDISPILNYKTLLHLSLSNSAIENHLLMKLSNLINLEYLDLSYVYEVDDCVVLNIANNCCKLKYLNLKKCSWVTGESINKLAKLIDLEHLFVEKLNLNENCIYNIANNCKNLKSLNISGSKYVEKSDIIKIGELKFLEHLELYDLESVDDDGLINIIDKCCHLKYLDIRWCYNLTRNALVEIRKLKKLETLIVTGVHDIDDEFISHLYNLKYLNCMGSKVTDVGIKNVIKNCPNIEKLYVYKTKITVDSIFFAAQETNKRLTNIILTMIADRVGKKQYEKYSQPGSNVLFKI</sequence>
<dbReference type="Pfam" id="PF00646">
    <property type="entry name" value="F-box"/>
    <property type="match status" value="1"/>
</dbReference>
<dbReference type="InterPro" id="IPR006553">
    <property type="entry name" value="Leu-rich_rpt_Cys-con_subtyp"/>
</dbReference>
<name>A0A834Y257_APHGI</name>
<dbReference type="OrthoDB" id="7689274at2759"/>
<keyword evidence="3" id="KW-0689">Ribosomal protein</keyword>
<reference evidence="6 7" key="1">
    <citation type="submission" date="2020-08" db="EMBL/GenBank/DDBJ databases">
        <title>Aphidius gifuensis genome sequencing and assembly.</title>
        <authorList>
            <person name="Du Z."/>
        </authorList>
    </citation>
    <scope>NUCLEOTIDE SEQUENCE [LARGE SCALE GENOMIC DNA]</scope>
    <source>
        <strain evidence="6">YNYX2018</strain>
        <tissue evidence="6">Adults</tissue>
    </source>
</reference>
<dbReference type="GO" id="GO:0031146">
    <property type="term" value="P:SCF-dependent proteasomal ubiquitin-dependent protein catabolic process"/>
    <property type="evidence" value="ECO:0007669"/>
    <property type="project" value="TreeGrafter"/>
</dbReference>
<dbReference type="Gene3D" id="3.80.10.10">
    <property type="entry name" value="Ribonuclease Inhibitor"/>
    <property type="match status" value="2"/>
</dbReference>
<dbReference type="Gene3D" id="1.20.1280.50">
    <property type="match status" value="1"/>
</dbReference>
<dbReference type="InterPro" id="IPR000054">
    <property type="entry name" value="Ribosomal_eL31"/>
</dbReference>
<evidence type="ECO:0000259" key="5">
    <source>
        <dbReference type="PROSITE" id="PS50181"/>
    </source>
</evidence>
<gene>
    <name evidence="6" type="ORF">HCN44_002252</name>
</gene>
<dbReference type="SUPFAM" id="SSF81383">
    <property type="entry name" value="F-box domain"/>
    <property type="match status" value="1"/>
</dbReference>
<accession>A0A834Y257</accession>
<dbReference type="PROSITE" id="PS50181">
    <property type="entry name" value="FBOX"/>
    <property type="match status" value="1"/>
</dbReference>
<proteinExistence type="inferred from homology"/>
<dbReference type="GO" id="GO:0006412">
    <property type="term" value="P:translation"/>
    <property type="evidence" value="ECO:0007669"/>
    <property type="project" value="InterPro"/>
</dbReference>
<feature type="domain" description="F-box" evidence="5">
    <location>
        <begin position="51"/>
        <end position="97"/>
    </location>
</feature>
<dbReference type="InterPro" id="IPR023621">
    <property type="entry name" value="Ribosomal_eL31_dom_sf"/>
</dbReference>